<dbReference type="InterPro" id="IPR002123">
    <property type="entry name" value="Plipid/glycerol_acylTrfase"/>
</dbReference>
<evidence type="ECO:0000256" key="4">
    <source>
        <dbReference type="SAM" id="Phobius"/>
    </source>
</evidence>
<keyword evidence="3 6" id="KW-0012">Acyltransferase</keyword>
<keyword evidence="4" id="KW-0812">Transmembrane</keyword>
<dbReference type="PANTHER" id="PTHR10434:SF66">
    <property type="entry name" value="PHOSPHOLIPID_GLYCEROL ACYLTRANSFERASE DOMAIN-CONTAINING PROTEIN"/>
    <property type="match status" value="1"/>
</dbReference>
<evidence type="ECO:0000313" key="6">
    <source>
        <dbReference type="EMBL" id="XDU73437.1"/>
    </source>
</evidence>
<dbReference type="EMBL" id="CP165628">
    <property type="protein sequence ID" value="XDU73437.1"/>
    <property type="molecule type" value="Genomic_DNA"/>
</dbReference>
<feature type="domain" description="Phospholipid/glycerol acyltransferase" evidence="5">
    <location>
        <begin position="89"/>
        <end position="197"/>
    </location>
</feature>
<dbReference type="SMART" id="SM00563">
    <property type="entry name" value="PlsC"/>
    <property type="match status" value="1"/>
</dbReference>
<keyword evidence="2" id="KW-0808">Transferase</keyword>
<dbReference type="AlphaFoldDB" id="A0AB39VUZ4"/>
<comment type="pathway">
    <text evidence="1">Lipid metabolism.</text>
</comment>
<accession>A0AB39VUZ4</accession>
<evidence type="ECO:0000256" key="2">
    <source>
        <dbReference type="ARBA" id="ARBA00022679"/>
    </source>
</evidence>
<evidence type="ECO:0000256" key="3">
    <source>
        <dbReference type="ARBA" id="ARBA00023315"/>
    </source>
</evidence>
<evidence type="ECO:0000259" key="5">
    <source>
        <dbReference type="SMART" id="SM00563"/>
    </source>
</evidence>
<dbReference type="CDD" id="cd07989">
    <property type="entry name" value="LPLAT_AGPAT-like"/>
    <property type="match status" value="1"/>
</dbReference>
<feature type="transmembrane region" description="Helical" evidence="4">
    <location>
        <begin position="12"/>
        <end position="37"/>
    </location>
</feature>
<dbReference type="Pfam" id="PF01553">
    <property type="entry name" value="Acyltransferase"/>
    <property type="match status" value="1"/>
</dbReference>
<dbReference type="RefSeq" id="WP_369789869.1">
    <property type="nucleotide sequence ID" value="NZ_CP165628.1"/>
</dbReference>
<keyword evidence="4" id="KW-0472">Membrane</keyword>
<reference evidence="6" key="1">
    <citation type="submission" date="2024-07" db="EMBL/GenBank/DDBJ databases">
        <authorList>
            <person name="Biller S.J."/>
        </authorList>
    </citation>
    <scope>NUCLEOTIDE SEQUENCE</scope>
    <source>
        <strain evidence="6">WC2420</strain>
    </source>
</reference>
<sequence length="260" mass="28984">MKRASLINRLWRWLATGIFFVFFGIGGLVLSIIWFTLLRLFIKDPQKLNLMTLNSIKKSFQLLLNSLRLAGVMNYRIVGADLFKQDKGCLIVANHPSLLDYVLLASCMPRCDCIVKQALLRNPFVSGVIKSAGYLINSGSEDLLNACEERLQAGGTILIFPEGTRTIPGEAPVLQRGAANIALRAGCEIRIVSISCEPPMLTKRGRWYNVPPVKPQFVITVKSKVIPQDFIQARDASLALAARRLTQHLHSELVLKNNEK</sequence>
<organism evidence="6">
    <name type="scientific">Rouxiella sp. WC2420</name>
    <dbReference type="NCBI Taxonomy" id="3234145"/>
    <lineage>
        <taxon>Bacteria</taxon>
        <taxon>Pseudomonadati</taxon>
        <taxon>Pseudomonadota</taxon>
        <taxon>Gammaproteobacteria</taxon>
        <taxon>Enterobacterales</taxon>
        <taxon>Yersiniaceae</taxon>
        <taxon>Rouxiella</taxon>
    </lineage>
</organism>
<dbReference type="GO" id="GO:0003841">
    <property type="term" value="F:1-acylglycerol-3-phosphate O-acyltransferase activity"/>
    <property type="evidence" value="ECO:0007669"/>
    <property type="project" value="TreeGrafter"/>
</dbReference>
<dbReference type="GO" id="GO:0006654">
    <property type="term" value="P:phosphatidic acid biosynthetic process"/>
    <property type="evidence" value="ECO:0007669"/>
    <property type="project" value="TreeGrafter"/>
</dbReference>
<dbReference type="PANTHER" id="PTHR10434">
    <property type="entry name" value="1-ACYL-SN-GLYCEROL-3-PHOSPHATE ACYLTRANSFERASE"/>
    <property type="match status" value="1"/>
</dbReference>
<keyword evidence="4" id="KW-1133">Transmembrane helix</keyword>
<gene>
    <name evidence="6" type="ORF">AB3G37_04840</name>
</gene>
<name>A0AB39VUZ4_9GAMM</name>
<evidence type="ECO:0000256" key="1">
    <source>
        <dbReference type="ARBA" id="ARBA00005189"/>
    </source>
</evidence>
<dbReference type="SUPFAM" id="SSF69593">
    <property type="entry name" value="Glycerol-3-phosphate (1)-acyltransferase"/>
    <property type="match status" value="1"/>
</dbReference>
<proteinExistence type="predicted"/>
<protein>
    <submittedName>
        <fullName evidence="6">Lysophospholipid acyltransferase family protein</fullName>
    </submittedName>
</protein>